<dbReference type="OrthoDB" id="10642876at2759"/>
<feature type="region of interest" description="Disordered" evidence="1">
    <location>
        <begin position="732"/>
        <end position="776"/>
    </location>
</feature>
<gene>
    <name evidence="2" type="ORF">RCL2_002189500</name>
</gene>
<feature type="compositionally biased region" description="Basic and acidic residues" evidence="1">
    <location>
        <begin position="80"/>
        <end position="92"/>
    </location>
</feature>
<evidence type="ECO:0000313" key="2">
    <source>
        <dbReference type="EMBL" id="GES95214.1"/>
    </source>
</evidence>
<protein>
    <submittedName>
        <fullName evidence="2">Uncharacterized protein</fullName>
    </submittedName>
</protein>
<comment type="caution">
    <text evidence="2">The sequence shown here is derived from an EMBL/GenBank/DDBJ whole genome shotgun (WGS) entry which is preliminary data.</text>
</comment>
<name>A0A8H3LY59_9GLOM</name>
<reference evidence="2" key="1">
    <citation type="submission" date="2019-10" db="EMBL/GenBank/DDBJ databases">
        <title>Conservation and host-specific expression of non-tandemly repeated heterogenous ribosome RNA gene in arbuscular mycorrhizal fungi.</title>
        <authorList>
            <person name="Maeda T."/>
            <person name="Kobayashi Y."/>
            <person name="Nakagawa T."/>
            <person name="Ezawa T."/>
            <person name="Yamaguchi K."/>
            <person name="Bino T."/>
            <person name="Nishimoto Y."/>
            <person name="Shigenobu S."/>
            <person name="Kawaguchi M."/>
        </authorList>
    </citation>
    <scope>NUCLEOTIDE SEQUENCE</scope>
    <source>
        <strain evidence="2">HR1</strain>
    </source>
</reference>
<feature type="compositionally biased region" description="Basic and acidic residues" evidence="1">
    <location>
        <begin position="732"/>
        <end position="761"/>
    </location>
</feature>
<sequence>MDLVNNDELYNKYENLENNLVNDDEYENLDEIFYNENENFGGLSDIEKNSNNKSIFELDFNMLAKAKQFIQQNVSDENEKEDKDIMSDKESNFSDSESDEEHDEIVTQLKDKQELSPCVIIDVFENKIQRYNSTTNLRQLWQMVEYHPLVFSTESSKYAQYICMACYEEKGGHIYQRVGRGVREDPNCDNMSHHENDTKKALKAIGYWILDIAASEKSIWQNKLLIHLVLFINQLNQEKSDNTLDILTPSIDTEINVPSLFITFIILALIKFKYDLYKKLNPKNLTPKNFFEFGEALAHSTLLAKNKLKLYKKSLESPNSIEEYHTSFSSCLVQFYDGWKIWLPRTMASLCRKPKLLSSLQEILKIVNITSHTQRHECNLEKIRALLETTFGYGNIFDAIRGNSHVTLRMLFQYQLPELPEVLEIQEMIFEKLLAFNNENFTYQSNFDESDIRNEIMTYFKVGCNFSPPNIVILNAGNPPSNDSTVHECLKMYANEIGIENDGYINVVADEAIFRRGYDIFNMAGILGIQYLDKLEKSVDFRATSKVLELIWHESLKAFSPLFPISGKSNYARSVTHHLYCIENDSKLRAMLCVAPSVNLTSPGHFFAYDEALETFGVKFVKQNVTRIPTDSEDSKPRNVQSRKEKIWELVHLLVNAFKSTNPFENPIFEFCNNLNDEGINQLVAAYDISIRRLQAIVNQEILLTEDYTTVGKRARNITRVTVADISKMKKEKKIEVREEREKEKESKKGRERGRGKERGKGRGKGRGRRRRRGSE</sequence>
<proteinExistence type="predicted"/>
<feature type="region of interest" description="Disordered" evidence="1">
    <location>
        <begin position="73"/>
        <end position="101"/>
    </location>
</feature>
<feature type="compositionally biased region" description="Basic residues" evidence="1">
    <location>
        <begin position="762"/>
        <end position="776"/>
    </location>
</feature>
<organism evidence="2 3">
    <name type="scientific">Rhizophagus clarus</name>
    <dbReference type="NCBI Taxonomy" id="94130"/>
    <lineage>
        <taxon>Eukaryota</taxon>
        <taxon>Fungi</taxon>
        <taxon>Fungi incertae sedis</taxon>
        <taxon>Mucoromycota</taxon>
        <taxon>Glomeromycotina</taxon>
        <taxon>Glomeromycetes</taxon>
        <taxon>Glomerales</taxon>
        <taxon>Glomeraceae</taxon>
        <taxon>Rhizophagus</taxon>
    </lineage>
</organism>
<accession>A0A8H3LY59</accession>
<dbReference type="AlphaFoldDB" id="A0A8H3LY59"/>
<evidence type="ECO:0000256" key="1">
    <source>
        <dbReference type="SAM" id="MobiDB-lite"/>
    </source>
</evidence>
<dbReference type="EMBL" id="BLAL01000241">
    <property type="protein sequence ID" value="GES95214.1"/>
    <property type="molecule type" value="Genomic_DNA"/>
</dbReference>
<evidence type="ECO:0000313" key="3">
    <source>
        <dbReference type="Proteomes" id="UP000615446"/>
    </source>
</evidence>
<dbReference type="Proteomes" id="UP000615446">
    <property type="component" value="Unassembled WGS sequence"/>
</dbReference>